<dbReference type="Pfam" id="PF00079">
    <property type="entry name" value="Serpin"/>
    <property type="match status" value="1"/>
</dbReference>
<proteinExistence type="inferred from homology"/>
<dbReference type="Gene3D" id="2.30.39.10">
    <property type="entry name" value="Alpha-1-antitrypsin, domain 1"/>
    <property type="match status" value="1"/>
</dbReference>
<keyword evidence="3" id="KW-0722">Serine protease inhibitor</keyword>
<accession>A0A1I8P1L1</accession>
<organism evidence="7 8">
    <name type="scientific">Stomoxys calcitrans</name>
    <name type="common">Stable fly</name>
    <name type="synonym">Conops calcitrans</name>
    <dbReference type="NCBI Taxonomy" id="35570"/>
    <lineage>
        <taxon>Eukaryota</taxon>
        <taxon>Metazoa</taxon>
        <taxon>Ecdysozoa</taxon>
        <taxon>Arthropoda</taxon>
        <taxon>Hexapoda</taxon>
        <taxon>Insecta</taxon>
        <taxon>Pterygota</taxon>
        <taxon>Neoptera</taxon>
        <taxon>Endopterygota</taxon>
        <taxon>Diptera</taxon>
        <taxon>Brachycera</taxon>
        <taxon>Muscomorpha</taxon>
        <taxon>Muscoidea</taxon>
        <taxon>Muscidae</taxon>
        <taxon>Stomoxys</taxon>
    </lineage>
</organism>
<dbReference type="PANTHER" id="PTHR11461:SF211">
    <property type="entry name" value="GH10112P-RELATED"/>
    <property type="match status" value="1"/>
</dbReference>
<reference evidence="7" key="1">
    <citation type="submission" date="2020-05" db="UniProtKB">
        <authorList>
            <consortium name="EnsemblMetazoa"/>
        </authorList>
    </citation>
    <scope>IDENTIFICATION</scope>
    <source>
        <strain evidence="7">USDA</strain>
    </source>
</reference>
<keyword evidence="5" id="KW-0732">Signal</keyword>
<evidence type="ECO:0000256" key="4">
    <source>
        <dbReference type="RuleBase" id="RU000411"/>
    </source>
</evidence>
<dbReference type="PANTHER" id="PTHR11461">
    <property type="entry name" value="SERINE PROTEASE INHIBITOR, SERPIN"/>
    <property type="match status" value="1"/>
</dbReference>
<dbReference type="VEuPathDB" id="VectorBase:SCAU003987"/>
<dbReference type="SUPFAM" id="SSF56574">
    <property type="entry name" value="Serpins"/>
    <property type="match status" value="1"/>
</dbReference>
<keyword evidence="8" id="KW-1185">Reference proteome</keyword>
<dbReference type="CDD" id="cd19601">
    <property type="entry name" value="serpin42Da-like"/>
    <property type="match status" value="1"/>
</dbReference>
<dbReference type="InterPro" id="IPR042185">
    <property type="entry name" value="Serpin_sf_2"/>
</dbReference>
<name>A0A1I8P1L1_STOCA</name>
<evidence type="ECO:0000256" key="2">
    <source>
        <dbReference type="ARBA" id="ARBA00022690"/>
    </source>
</evidence>
<feature type="chain" id="PRO_5009325844" description="Serpin domain-containing protein" evidence="5">
    <location>
        <begin position="25"/>
        <end position="408"/>
    </location>
</feature>
<evidence type="ECO:0000313" key="8">
    <source>
        <dbReference type="Proteomes" id="UP000095300"/>
    </source>
</evidence>
<evidence type="ECO:0000256" key="1">
    <source>
        <dbReference type="ARBA" id="ARBA00009500"/>
    </source>
</evidence>
<dbReference type="Gene3D" id="3.30.497.10">
    <property type="entry name" value="Antithrombin, subunit I, domain 2"/>
    <property type="match status" value="1"/>
</dbReference>
<keyword evidence="2" id="KW-0646">Protease inhibitor</keyword>
<protein>
    <recommendedName>
        <fullName evidence="6">Serpin domain-containing protein</fullName>
    </recommendedName>
</protein>
<comment type="similarity">
    <text evidence="1 4">Belongs to the serpin family.</text>
</comment>
<dbReference type="GO" id="GO:0004867">
    <property type="term" value="F:serine-type endopeptidase inhibitor activity"/>
    <property type="evidence" value="ECO:0007669"/>
    <property type="project" value="UniProtKB-KW"/>
</dbReference>
<evidence type="ECO:0000313" key="7">
    <source>
        <dbReference type="EnsemblMetazoa" id="SCAU003987-PA"/>
    </source>
</evidence>
<dbReference type="EnsemblMetazoa" id="SCAU003987-RA">
    <property type="protein sequence ID" value="SCAU003987-PA"/>
    <property type="gene ID" value="SCAU003987"/>
</dbReference>
<dbReference type="GO" id="GO:0005615">
    <property type="term" value="C:extracellular space"/>
    <property type="evidence" value="ECO:0007669"/>
    <property type="project" value="InterPro"/>
</dbReference>
<dbReference type="SMART" id="SM00093">
    <property type="entry name" value="SERPIN"/>
    <property type="match status" value="1"/>
</dbReference>
<evidence type="ECO:0000256" key="3">
    <source>
        <dbReference type="ARBA" id="ARBA00022900"/>
    </source>
</evidence>
<feature type="domain" description="Serpin" evidence="6">
    <location>
        <begin position="45"/>
        <end position="407"/>
    </location>
</feature>
<evidence type="ECO:0000256" key="5">
    <source>
        <dbReference type="SAM" id="SignalP"/>
    </source>
</evidence>
<dbReference type="InterPro" id="IPR023796">
    <property type="entry name" value="Serpin_dom"/>
</dbReference>
<dbReference type="InterPro" id="IPR042178">
    <property type="entry name" value="Serpin_sf_1"/>
</dbReference>
<dbReference type="Proteomes" id="UP000095300">
    <property type="component" value="Unassembled WGS sequence"/>
</dbReference>
<sequence>MYTRGVKMPKIIFIVLTLATLTIQEDVASNMSDEDFSKNSETFGFKLFTELSKSDEKKNVIFSPFSIQTCLAMARMGAAGETAVDMDNSLGFPPVTEATLAEKYYEVLSQYTHSNVLEIANKIYVMKDYEVKVKYNELLQQKFISQAENIDFAENDMAAKKINSWVDSKTNHLIQNLISPNMLNNDTRLVLLNAIHFKGEWCIKFKDFLTQDEDFYLDETNTVTVKMMHATANFRYGDFPDLDATALEMFYKNSDLSMLVLLPKSRTGLAKLQEDLRSVSLNELTKSMNTTRVIVSFPKFKADFSKELSGVLKELGMKRIFSTSADFSNMLNSSECPAISSVIHKACIDVNEKGTSAAAATATLLRVTKSVRRKVPSPKIFNADHGFYYFVRNSKGINMFQGSQVSFK</sequence>
<gene>
    <name evidence="7" type="primary">106085156</name>
</gene>
<dbReference type="InterPro" id="IPR036186">
    <property type="entry name" value="Serpin_sf"/>
</dbReference>
<dbReference type="AlphaFoldDB" id="A0A1I8P1L1"/>
<evidence type="ECO:0000259" key="6">
    <source>
        <dbReference type="SMART" id="SM00093"/>
    </source>
</evidence>
<dbReference type="OrthoDB" id="671595at2759"/>
<feature type="signal peptide" evidence="5">
    <location>
        <begin position="1"/>
        <end position="24"/>
    </location>
</feature>
<dbReference type="InterPro" id="IPR000215">
    <property type="entry name" value="Serpin_fam"/>
</dbReference>